<dbReference type="InterPro" id="IPR023214">
    <property type="entry name" value="HAD_sf"/>
</dbReference>
<dbReference type="Proteomes" id="UP000141616">
    <property type="component" value="Segment"/>
</dbReference>
<accession>W8W1D1</accession>
<dbReference type="InterPro" id="IPR050365">
    <property type="entry name" value="TIM50"/>
</dbReference>
<dbReference type="PANTHER" id="PTHR12210">
    <property type="entry name" value="DULLARD PROTEIN PHOSPHATASE"/>
    <property type="match status" value="1"/>
</dbReference>
<dbReference type="RefSeq" id="YP_009010859.1">
    <property type="nucleotide sequence ID" value="NC_023615.1"/>
</dbReference>
<evidence type="ECO:0000313" key="3">
    <source>
        <dbReference type="Proteomes" id="UP000141616"/>
    </source>
</evidence>
<keyword evidence="2" id="KW-0378">Hydrolase</keyword>
<dbReference type="KEGG" id="vg:18501648"/>
<name>W8W1D1_9VIRU</name>
<gene>
    <name evidence="2" type="primary">098L</name>
    <name evidence="2" type="ORF">IIV22A_098L</name>
</gene>
<feature type="domain" description="FCP1 homology" evidence="1">
    <location>
        <begin position="2"/>
        <end position="185"/>
    </location>
</feature>
<reference evidence="2 3" key="1">
    <citation type="submission" date="2013-03" db="EMBL/GenBank/DDBJ databases">
        <title>Genomic and evolutionary features of invertebrate iridoviruse.</title>
        <authorList>
            <person name="Piegu B."/>
            <person name="Guizard S."/>
            <person name="Bideshi D."/>
            <person name="Spears T."/>
            <person name="Federici B."/>
            <person name="Bigot Y."/>
        </authorList>
    </citation>
    <scope>NUCLEOTIDE SEQUENCE [LARGE SCALE GENOMIC DNA]</scope>
    <source>
        <strain evidence="2">IIV22Aberystwyth</strain>
    </source>
</reference>
<dbReference type="EMBL" id="HF920634">
    <property type="protein sequence ID" value="CCV01942.1"/>
    <property type="molecule type" value="Genomic_DNA"/>
</dbReference>
<dbReference type="GO" id="GO:0016787">
    <property type="term" value="F:hydrolase activity"/>
    <property type="evidence" value="ECO:0007669"/>
    <property type="project" value="UniProtKB-KW"/>
</dbReference>
<dbReference type="SUPFAM" id="SSF56784">
    <property type="entry name" value="HAD-like"/>
    <property type="match status" value="1"/>
</dbReference>
<protein>
    <submittedName>
        <fullName evidence="2">Haloacid dehalogenase-like hydrolases</fullName>
    </submittedName>
</protein>
<proteinExistence type="predicted"/>
<dbReference type="Pfam" id="PF03031">
    <property type="entry name" value="NIF"/>
    <property type="match status" value="1"/>
</dbReference>
<organism evidence="2 3">
    <name type="scientific">Invertebrate iridescent virus 22</name>
    <dbReference type="NCBI Taxonomy" id="345198"/>
    <lineage>
        <taxon>Viruses</taxon>
        <taxon>Varidnaviria</taxon>
        <taxon>Bamfordvirae</taxon>
        <taxon>Nucleocytoviricota</taxon>
        <taxon>Megaviricetes</taxon>
        <taxon>Pimascovirales</taxon>
        <taxon>Pimascovirales incertae sedis</taxon>
        <taxon>Iridoviridae</taxon>
        <taxon>Betairidovirinae</taxon>
        <taxon>Chloriridovirus</taxon>
        <taxon>Chloriridovirus simulium1</taxon>
    </lineage>
</organism>
<dbReference type="InterPro" id="IPR004274">
    <property type="entry name" value="FCP1_dom"/>
</dbReference>
<dbReference type="SMART" id="SM00577">
    <property type="entry name" value="CPDc"/>
    <property type="match status" value="1"/>
</dbReference>
<sequence length="187" mass="22316">MNNNNKKLILLDLDNTLICAEDLASVRDESKMVKAREKFRTVRMEDYYDIFERPHLQEFLDYLFEHFNVGVWTASSKDYAIFVVKNFITQPENKVRLDRKIKIFLCSHHCNVSKKWSKGITKDLKLISDKWNLAPLKDIILIDDLENLAEHQPDNVVSIKPFFYDKEEAYEDKELFKIKDHLHNFKF</sequence>
<dbReference type="PROSITE" id="PS50969">
    <property type="entry name" value="FCP1"/>
    <property type="match status" value="1"/>
</dbReference>
<evidence type="ECO:0000313" key="2">
    <source>
        <dbReference type="EMBL" id="CCV01942.1"/>
    </source>
</evidence>
<dbReference type="InterPro" id="IPR036412">
    <property type="entry name" value="HAD-like_sf"/>
</dbReference>
<dbReference type="GeneID" id="18501648"/>
<dbReference type="Gene3D" id="3.40.50.1000">
    <property type="entry name" value="HAD superfamily/HAD-like"/>
    <property type="match status" value="1"/>
</dbReference>
<evidence type="ECO:0000259" key="1">
    <source>
        <dbReference type="PROSITE" id="PS50969"/>
    </source>
</evidence>